<proteinExistence type="predicted"/>
<gene>
    <name evidence="2" type="primary">LOC103213465</name>
</gene>
<reference evidence="2" key="1">
    <citation type="submission" date="2025-08" db="UniProtKB">
        <authorList>
            <consortium name="RefSeq"/>
        </authorList>
    </citation>
    <scope>IDENTIFICATION</scope>
</reference>
<evidence type="ECO:0000313" key="2">
    <source>
        <dbReference type="RefSeq" id="XP_042639438.1"/>
    </source>
</evidence>
<feature type="non-terminal residue" evidence="2">
    <location>
        <position position="1"/>
    </location>
</feature>
<dbReference type="RefSeq" id="XP_042639438.1">
    <property type="nucleotide sequence ID" value="XM_042783504.1"/>
</dbReference>
<organism evidence="1 2">
    <name type="scientific">Orycteropus afer afer</name>
    <dbReference type="NCBI Taxonomy" id="1230840"/>
    <lineage>
        <taxon>Eukaryota</taxon>
        <taxon>Metazoa</taxon>
        <taxon>Chordata</taxon>
        <taxon>Craniata</taxon>
        <taxon>Vertebrata</taxon>
        <taxon>Euteleostomi</taxon>
        <taxon>Mammalia</taxon>
        <taxon>Eutheria</taxon>
        <taxon>Afrotheria</taxon>
        <taxon>Tubulidentata</taxon>
        <taxon>Orycteropodidae</taxon>
        <taxon>Orycteropus</taxon>
    </lineage>
</organism>
<protein>
    <submittedName>
        <fullName evidence="2">Leukocyte elastase inhibitor-like</fullName>
    </submittedName>
</protein>
<sequence>IEKQLTLEKLSEWTKPENLHVIEVTVSLPKFKLEESYDLNSYLICLGAQDLFDSHKADLSGISGARDLFISKVVHKSFVEMNEEGTEAAAATGAVATFTMMMPEETFIADHPFLFFIQHKSSNSILFYGRFSSP</sequence>
<keyword evidence="1" id="KW-1185">Reference proteome</keyword>
<name>A0AC54ZCH6_ORYAF</name>
<accession>A0AC54ZCH6</accession>
<evidence type="ECO:0000313" key="1">
    <source>
        <dbReference type="Proteomes" id="UP000694850"/>
    </source>
</evidence>
<dbReference type="Proteomes" id="UP000694850">
    <property type="component" value="Unplaced"/>
</dbReference>